<dbReference type="Gene3D" id="3.90.79.10">
    <property type="entry name" value="Nucleoside Triphosphate Pyrophosphohydrolase"/>
    <property type="match status" value="1"/>
</dbReference>
<dbReference type="InterPro" id="IPR000086">
    <property type="entry name" value="NUDIX_hydrolase_dom"/>
</dbReference>
<evidence type="ECO:0000259" key="1">
    <source>
        <dbReference type="PROSITE" id="PS51462"/>
    </source>
</evidence>
<dbReference type="PROSITE" id="PS51462">
    <property type="entry name" value="NUDIX"/>
    <property type="match status" value="1"/>
</dbReference>
<dbReference type="OrthoDB" id="9972248at2759"/>
<reference evidence="2" key="1">
    <citation type="journal article" date="2016" name="Mol. Ecol. Resour.">
        <title>Evaluation of the impact of RNA preservation methods of spiders for de novo transcriptome assembly.</title>
        <authorList>
            <person name="Kono N."/>
            <person name="Nakamura H."/>
            <person name="Ito Y."/>
            <person name="Tomita M."/>
            <person name="Arakawa K."/>
        </authorList>
    </citation>
    <scope>NUCLEOTIDE SEQUENCE</scope>
    <source>
        <tissue evidence="2">Whole body</tissue>
    </source>
</reference>
<sequence length="273" mass="30680">MNAVCRKSAVYPVERFALPDDKVLWKQPYPDYTPPAYSAPYLNTAPWADPDISDSNFKPKWNAEDNGIDRRSFDNDLVIPYDVVDGYPLNPNGRTGLKGRGRLGRWGPNHAGDAIVSRWKTKNGQKELSTTGKPVLQFIAILRKDCGQWAIPGGFVDPKEASSSAVLRELFEEAIDMKKLSNEVQEALRSFFKCGKQVYKGYVDDPRNTDNAWIETTAINFHDDSGSNTENIILDARDDAVDAAWIDIVPEMSIYPPHYALIECLKKIHESSL</sequence>
<dbReference type="Pfam" id="PF25969">
    <property type="entry name" value="NUDT9_N"/>
    <property type="match status" value="1"/>
</dbReference>
<dbReference type="EMBL" id="IAAA01015886">
    <property type="protein sequence ID" value="LAA03572.1"/>
    <property type="molecule type" value="mRNA"/>
</dbReference>
<dbReference type="CDD" id="cd03670">
    <property type="entry name" value="NUDIX_ADPRase_Nudt9"/>
    <property type="match status" value="1"/>
</dbReference>
<dbReference type="InterPro" id="IPR039989">
    <property type="entry name" value="NUDT9"/>
</dbReference>
<dbReference type="SUPFAM" id="SSF55811">
    <property type="entry name" value="Nudix"/>
    <property type="match status" value="1"/>
</dbReference>
<name>A0A2L2Y5W8_PARTP</name>
<dbReference type="Pfam" id="PF00293">
    <property type="entry name" value="NUDIX"/>
    <property type="match status" value="1"/>
</dbReference>
<dbReference type="InterPro" id="IPR015797">
    <property type="entry name" value="NUDIX_hydrolase-like_dom_sf"/>
</dbReference>
<dbReference type="PANTHER" id="PTHR13030:SF8">
    <property type="entry name" value="ADP-RIBOSE PYROPHOSPHATASE, MITOCHONDRIAL"/>
    <property type="match status" value="1"/>
</dbReference>
<organism evidence="2">
    <name type="scientific">Parasteatoda tepidariorum</name>
    <name type="common">Common house spider</name>
    <name type="synonym">Achaearanea tepidariorum</name>
    <dbReference type="NCBI Taxonomy" id="114398"/>
    <lineage>
        <taxon>Eukaryota</taxon>
        <taxon>Metazoa</taxon>
        <taxon>Ecdysozoa</taxon>
        <taxon>Arthropoda</taxon>
        <taxon>Chelicerata</taxon>
        <taxon>Arachnida</taxon>
        <taxon>Araneae</taxon>
        <taxon>Araneomorphae</taxon>
        <taxon>Entelegynae</taxon>
        <taxon>Araneoidea</taxon>
        <taxon>Theridiidae</taxon>
        <taxon>Parasteatoda</taxon>
    </lineage>
</organism>
<dbReference type="GO" id="GO:0047631">
    <property type="term" value="F:ADP-ribose diphosphatase activity"/>
    <property type="evidence" value="ECO:0007669"/>
    <property type="project" value="InterPro"/>
</dbReference>
<protein>
    <submittedName>
        <fullName evidence="2">ADP-ribose pyrophosphatase, mitochondrial</fullName>
    </submittedName>
</protein>
<accession>A0A2L2Y5W8</accession>
<proteinExistence type="evidence at transcript level"/>
<evidence type="ECO:0000313" key="2">
    <source>
        <dbReference type="EMBL" id="LAA03572.1"/>
    </source>
</evidence>
<feature type="domain" description="Nudix hydrolase" evidence="1">
    <location>
        <begin position="108"/>
        <end position="270"/>
    </location>
</feature>
<dbReference type="AlphaFoldDB" id="A0A2L2Y5W8"/>
<dbReference type="PANTHER" id="PTHR13030">
    <property type="entry name" value="NUDIX HYDROLASE"/>
    <property type="match status" value="1"/>
</dbReference>